<evidence type="ECO:0000256" key="10">
    <source>
        <dbReference type="ARBA" id="ARBA00022977"/>
    </source>
</evidence>
<dbReference type="GO" id="GO:0004417">
    <property type="term" value="F:hydroxyethylthiazole kinase activity"/>
    <property type="evidence" value="ECO:0007669"/>
    <property type="project" value="UniProtKB-UniRule"/>
</dbReference>
<dbReference type="EMBL" id="JAWDKA010000015">
    <property type="protein sequence ID" value="MDV0442622.1"/>
    <property type="molecule type" value="Genomic_DNA"/>
</dbReference>
<dbReference type="InterPro" id="IPR000417">
    <property type="entry name" value="Hyethyz_kinase"/>
</dbReference>
<name>A0AAE4SA97_9EURY</name>
<dbReference type="PRINTS" id="PR01099">
    <property type="entry name" value="HYETHTZKNASE"/>
</dbReference>
<dbReference type="PIRSF" id="PIRSF000513">
    <property type="entry name" value="Thz_kinase"/>
    <property type="match status" value="1"/>
</dbReference>
<comment type="similarity">
    <text evidence="11">Belongs to the Thz kinase family.</text>
</comment>
<gene>
    <name evidence="11 12" type="primary">thiM</name>
    <name evidence="12" type="ORF">McpAg1_18800</name>
</gene>
<keyword evidence="8 11" id="KW-0067">ATP-binding</keyword>
<dbReference type="AlphaFoldDB" id="A0AAE4SA97"/>
<dbReference type="Pfam" id="PF02110">
    <property type="entry name" value="HK"/>
    <property type="match status" value="1"/>
</dbReference>
<evidence type="ECO:0000256" key="8">
    <source>
        <dbReference type="ARBA" id="ARBA00022840"/>
    </source>
</evidence>
<comment type="cofactor">
    <cofactor evidence="2 11">
        <name>Mg(2+)</name>
        <dbReference type="ChEBI" id="CHEBI:18420"/>
    </cofactor>
</comment>
<evidence type="ECO:0000256" key="3">
    <source>
        <dbReference type="ARBA" id="ARBA00004868"/>
    </source>
</evidence>
<keyword evidence="7 11" id="KW-0418">Kinase</keyword>
<keyword evidence="4 11" id="KW-0808">Transferase</keyword>
<evidence type="ECO:0000256" key="4">
    <source>
        <dbReference type="ARBA" id="ARBA00022679"/>
    </source>
</evidence>
<organism evidence="12 13">
    <name type="scientific">Methanorbis furvi</name>
    <dbReference type="NCBI Taxonomy" id="3028299"/>
    <lineage>
        <taxon>Archaea</taxon>
        <taxon>Methanobacteriati</taxon>
        <taxon>Methanobacteriota</taxon>
        <taxon>Stenosarchaea group</taxon>
        <taxon>Methanomicrobia</taxon>
        <taxon>Methanomicrobiales</taxon>
        <taxon>Methanocorpusculaceae</taxon>
        <taxon>Methanorbis</taxon>
    </lineage>
</organism>
<comment type="caution">
    <text evidence="12">The sequence shown here is derived from an EMBL/GenBank/DDBJ whole genome shotgun (WGS) entry which is preliminary data.</text>
</comment>
<comment type="function">
    <text evidence="11">Catalyzes the phosphorylation of the hydroxyl group of 4-methyl-5-beta-hydroxyethylthiazole (THZ).</text>
</comment>
<dbReference type="CDD" id="cd01170">
    <property type="entry name" value="THZ_kinase"/>
    <property type="match status" value="1"/>
</dbReference>
<evidence type="ECO:0000313" key="12">
    <source>
        <dbReference type="EMBL" id="MDV0442622.1"/>
    </source>
</evidence>
<reference evidence="12" key="1">
    <citation type="submission" date="2023-06" db="EMBL/GenBank/DDBJ databases">
        <title>Genome sequence of Methancorpusculaceae sp. Ag1.</title>
        <authorList>
            <person name="Protasov E."/>
            <person name="Platt K."/>
            <person name="Poehlein A."/>
            <person name="Daniel R."/>
            <person name="Brune A."/>
        </authorList>
    </citation>
    <scope>NUCLEOTIDE SEQUENCE</scope>
    <source>
        <strain evidence="12">Ag1</strain>
    </source>
</reference>
<dbReference type="GO" id="GO:0009228">
    <property type="term" value="P:thiamine biosynthetic process"/>
    <property type="evidence" value="ECO:0007669"/>
    <property type="project" value="UniProtKB-KW"/>
</dbReference>
<dbReference type="NCBIfam" id="NF006830">
    <property type="entry name" value="PRK09355.1"/>
    <property type="match status" value="1"/>
</dbReference>
<feature type="binding site" evidence="11">
    <location>
        <position position="43"/>
    </location>
    <ligand>
        <name>substrate</name>
    </ligand>
</feature>
<accession>A0AAE4SA97</accession>
<keyword evidence="5 11" id="KW-0479">Metal-binding</keyword>
<dbReference type="NCBIfam" id="TIGR00694">
    <property type="entry name" value="thiM"/>
    <property type="match status" value="1"/>
</dbReference>
<dbReference type="RefSeq" id="WP_338095045.1">
    <property type="nucleotide sequence ID" value="NZ_JAWDKA010000015.1"/>
</dbReference>
<evidence type="ECO:0000256" key="9">
    <source>
        <dbReference type="ARBA" id="ARBA00022842"/>
    </source>
</evidence>
<comment type="pathway">
    <text evidence="3 11">Cofactor biosynthesis; thiamine diphosphate biosynthesis; 4-methyl-5-(2-phosphoethyl)-thiazole from 5-(2-hydroxyethyl)-4-methylthiazole: step 1/1.</text>
</comment>
<dbReference type="Gene3D" id="3.40.1190.20">
    <property type="match status" value="1"/>
</dbReference>
<evidence type="ECO:0000256" key="6">
    <source>
        <dbReference type="ARBA" id="ARBA00022741"/>
    </source>
</evidence>
<feature type="binding site" evidence="11">
    <location>
        <position position="192"/>
    </location>
    <ligand>
        <name>substrate</name>
    </ligand>
</feature>
<comment type="catalytic activity">
    <reaction evidence="1 11">
        <text>5-(2-hydroxyethyl)-4-methylthiazole + ATP = 4-methyl-5-(2-phosphooxyethyl)-thiazole + ADP + H(+)</text>
        <dbReference type="Rhea" id="RHEA:24212"/>
        <dbReference type="ChEBI" id="CHEBI:15378"/>
        <dbReference type="ChEBI" id="CHEBI:17957"/>
        <dbReference type="ChEBI" id="CHEBI:30616"/>
        <dbReference type="ChEBI" id="CHEBI:58296"/>
        <dbReference type="ChEBI" id="CHEBI:456216"/>
        <dbReference type="EC" id="2.7.1.50"/>
    </reaction>
</comment>
<keyword evidence="13" id="KW-1185">Reference proteome</keyword>
<evidence type="ECO:0000256" key="1">
    <source>
        <dbReference type="ARBA" id="ARBA00001771"/>
    </source>
</evidence>
<feature type="binding site" evidence="11">
    <location>
        <position position="119"/>
    </location>
    <ligand>
        <name>ATP</name>
        <dbReference type="ChEBI" id="CHEBI:30616"/>
    </ligand>
</feature>
<evidence type="ECO:0000313" key="13">
    <source>
        <dbReference type="Proteomes" id="UP001273136"/>
    </source>
</evidence>
<evidence type="ECO:0000256" key="5">
    <source>
        <dbReference type="ARBA" id="ARBA00022723"/>
    </source>
</evidence>
<dbReference type="GO" id="GO:0000287">
    <property type="term" value="F:magnesium ion binding"/>
    <property type="evidence" value="ECO:0007669"/>
    <property type="project" value="UniProtKB-UniRule"/>
</dbReference>
<feature type="binding site" evidence="11">
    <location>
        <position position="165"/>
    </location>
    <ligand>
        <name>ATP</name>
        <dbReference type="ChEBI" id="CHEBI:30616"/>
    </ligand>
</feature>
<keyword evidence="6 11" id="KW-0547">Nucleotide-binding</keyword>
<evidence type="ECO:0000256" key="7">
    <source>
        <dbReference type="ARBA" id="ARBA00022777"/>
    </source>
</evidence>
<dbReference type="InterPro" id="IPR029056">
    <property type="entry name" value="Ribokinase-like"/>
</dbReference>
<dbReference type="GO" id="GO:0005524">
    <property type="term" value="F:ATP binding"/>
    <property type="evidence" value="ECO:0007669"/>
    <property type="project" value="UniProtKB-UniRule"/>
</dbReference>
<sequence length="264" mass="26907">MQKYAKILESVRTTSPLVHQITNYVTVNDCANITLCIGASPVMSHAPEDVIDMTRIASALVLNIGTLDPKQIEGMLVAGRVAADRNIPIILDPVGAGATPYRTKTAEMLIDELPITVIKGNAGEIGTLAGTAATVRGVDSGSVSGDKKMITQELAKQLGCIVVMSGAEDIICSGNRTLGVANGVPLMGRLSGTGCMAAAVTGAFAAAASDTLHGCAAAMAALGIAGEKAAKIARGPGSFKPAFLDAVASLTPEDLEASAKIIEY</sequence>
<dbReference type="GO" id="GO:0009229">
    <property type="term" value="P:thiamine diphosphate biosynthetic process"/>
    <property type="evidence" value="ECO:0007669"/>
    <property type="project" value="UniProtKB-UniRule"/>
</dbReference>
<dbReference type="HAMAP" id="MF_00228">
    <property type="entry name" value="Thz_kinase"/>
    <property type="match status" value="1"/>
</dbReference>
<proteinExistence type="inferred from homology"/>
<dbReference type="SUPFAM" id="SSF53613">
    <property type="entry name" value="Ribokinase-like"/>
    <property type="match status" value="1"/>
</dbReference>
<evidence type="ECO:0000256" key="2">
    <source>
        <dbReference type="ARBA" id="ARBA00001946"/>
    </source>
</evidence>
<keyword evidence="9 11" id="KW-0460">Magnesium</keyword>
<dbReference type="Proteomes" id="UP001273136">
    <property type="component" value="Unassembled WGS sequence"/>
</dbReference>
<keyword evidence="10 11" id="KW-0784">Thiamine biosynthesis</keyword>
<dbReference type="EC" id="2.7.1.50" evidence="11"/>
<protein>
    <recommendedName>
        <fullName evidence="11">Hydroxyethylthiazole kinase</fullName>
        <ecNumber evidence="11">2.7.1.50</ecNumber>
    </recommendedName>
    <alternativeName>
        <fullName evidence="11">4-methyl-5-beta-hydroxyethylthiazole kinase</fullName>
        <shortName evidence="11">TH kinase</shortName>
        <shortName evidence="11">Thz kinase</shortName>
    </alternativeName>
</protein>
<evidence type="ECO:0000256" key="11">
    <source>
        <dbReference type="HAMAP-Rule" id="MF_00228"/>
    </source>
</evidence>